<evidence type="ECO:0000313" key="1">
    <source>
        <dbReference type="EMBL" id="MRJ21349.1"/>
    </source>
</evidence>
<comment type="caution">
    <text evidence="1">The sequence shown here is derived from an EMBL/GenBank/DDBJ whole genome shotgun (WGS) entry which is preliminary data.</text>
</comment>
<sequence>MAFRADEAARVRYEDAMRYLVSREISVNPHEATRSREKLAEIVDELGPVIDEYPSWHPLVSNHEKFDRLLARLPGGHCGYSGLDHNVYFANGFITCPYRDPQKVIDAVNQLPPHRAARITAEQLDVQFYQPSALPVLIRCEWGVDLEDGTIPLAIAMPLFLEKEVPLWGAWNSCAENWDSMRPYILGSPHGRRSSLFVNQESGQAMKKVWEALIASGMFGPSYE</sequence>
<evidence type="ECO:0000313" key="2">
    <source>
        <dbReference type="Proteomes" id="UP000432048"/>
    </source>
</evidence>
<dbReference type="AlphaFoldDB" id="A0A646NZB1"/>
<protein>
    <submittedName>
        <fullName evidence="1">Uncharacterized protein</fullName>
    </submittedName>
</protein>
<organism evidence="1 2">
    <name type="scientific">Pseudomonas haemolytica</name>
    <dbReference type="NCBI Taxonomy" id="2600065"/>
    <lineage>
        <taxon>Bacteria</taxon>
        <taxon>Pseudomonadati</taxon>
        <taxon>Pseudomonadota</taxon>
        <taxon>Gammaproteobacteria</taxon>
        <taxon>Pseudomonadales</taxon>
        <taxon>Pseudomonadaceae</taxon>
        <taxon>Pseudomonas</taxon>
    </lineage>
</organism>
<accession>A0A646NZB1</accession>
<gene>
    <name evidence="1" type="ORF">FRT60_13560</name>
</gene>
<proteinExistence type="predicted"/>
<dbReference type="EMBL" id="VOIX01000005">
    <property type="protein sequence ID" value="MRJ21349.1"/>
    <property type="molecule type" value="Genomic_DNA"/>
</dbReference>
<dbReference type="RefSeq" id="WP_153838634.1">
    <property type="nucleotide sequence ID" value="NZ_VOIX01000005.1"/>
</dbReference>
<dbReference type="Proteomes" id="UP000432048">
    <property type="component" value="Unassembled WGS sequence"/>
</dbReference>
<reference evidence="1 2" key="1">
    <citation type="submission" date="2019-08" db="EMBL/GenBank/DDBJ databases">
        <title>Pseudomonas haemolytica sp. nov. isolated from raw milk and skim milk concentrate.</title>
        <authorList>
            <person name="Hofmann K."/>
            <person name="Huptas C."/>
            <person name="Doll E."/>
            <person name="Scherer S."/>
            <person name="Wenning M."/>
        </authorList>
    </citation>
    <scope>NUCLEOTIDE SEQUENCE [LARGE SCALE GENOMIC DNA]</scope>
    <source>
        <strain evidence="1 2">DSM 108988</strain>
    </source>
</reference>
<name>A0A646NZB1_9PSED</name>